<dbReference type="Proteomes" id="UP000613193">
    <property type="component" value="Unassembled WGS sequence"/>
</dbReference>
<dbReference type="AlphaFoldDB" id="A0A934PQR0"/>
<evidence type="ECO:0000256" key="1">
    <source>
        <dbReference type="SAM" id="SignalP"/>
    </source>
</evidence>
<feature type="signal peptide" evidence="1">
    <location>
        <begin position="1"/>
        <end position="21"/>
    </location>
</feature>
<evidence type="ECO:0000259" key="2">
    <source>
        <dbReference type="Pfam" id="PF14344"/>
    </source>
</evidence>
<feature type="domain" description="DUF4397" evidence="2">
    <location>
        <begin position="128"/>
        <end position="201"/>
    </location>
</feature>
<protein>
    <submittedName>
        <fullName evidence="3">DUF4397 domain-containing protein</fullName>
    </submittedName>
</protein>
<name>A0A934PQR0_9SPHI</name>
<keyword evidence="4" id="KW-1185">Reference proteome</keyword>
<dbReference type="InterPro" id="IPR025510">
    <property type="entry name" value="DUF4397"/>
</dbReference>
<organism evidence="3 4">
    <name type="scientific">Mucilaginibacter segetis</name>
    <dbReference type="NCBI Taxonomy" id="2793071"/>
    <lineage>
        <taxon>Bacteria</taxon>
        <taxon>Pseudomonadati</taxon>
        <taxon>Bacteroidota</taxon>
        <taxon>Sphingobacteriia</taxon>
        <taxon>Sphingobacteriales</taxon>
        <taxon>Sphingobacteriaceae</taxon>
        <taxon>Mucilaginibacter</taxon>
    </lineage>
</organism>
<dbReference type="RefSeq" id="WP_200064137.1">
    <property type="nucleotide sequence ID" value="NZ_JAEHFW010000001.1"/>
</dbReference>
<evidence type="ECO:0000313" key="4">
    <source>
        <dbReference type="Proteomes" id="UP000613193"/>
    </source>
</evidence>
<gene>
    <name evidence="3" type="ORF">I5M19_03670</name>
</gene>
<dbReference type="EMBL" id="JAEHFW010000001">
    <property type="protein sequence ID" value="MBK0378389.1"/>
    <property type="molecule type" value="Genomic_DNA"/>
</dbReference>
<feature type="chain" id="PRO_5037129229" evidence="1">
    <location>
        <begin position="22"/>
        <end position="219"/>
    </location>
</feature>
<accession>A0A934PQR0</accession>
<reference evidence="3" key="1">
    <citation type="submission" date="2020-12" db="EMBL/GenBank/DDBJ databases">
        <title>Bacterial novel species Mucilaginibacter sp. SD-g isolated from soil.</title>
        <authorList>
            <person name="Jung H.-Y."/>
        </authorList>
    </citation>
    <scope>NUCLEOTIDE SEQUENCE</scope>
    <source>
        <strain evidence="3">SD-g</strain>
    </source>
</reference>
<dbReference type="Pfam" id="PF14344">
    <property type="entry name" value="DUF4397"/>
    <property type="match status" value="1"/>
</dbReference>
<evidence type="ECO:0000313" key="3">
    <source>
        <dbReference type="EMBL" id="MBK0378389.1"/>
    </source>
</evidence>
<comment type="caution">
    <text evidence="3">The sequence shown here is derived from an EMBL/GenBank/DDBJ whole genome shotgun (WGS) entry which is preliminary data.</text>
</comment>
<keyword evidence="1" id="KW-0732">Signal</keyword>
<dbReference type="PROSITE" id="PS51257">
    <property type="entry name" value="PROKAR_LIPOPROTEIN"/>
    <property type="match status" value="1"/>
</dbReference>
<proteinExistence type="predicted"/>
<sequence length="219" mass="23602">MNSKLSVLVVLILAIAFTSCKKNDDIPTTTLTTNLNVINATNNVLNYYINGTRINTSSSLYPLGASGYIGVPIGEQNYAFKINGTPNVLFELPLALDTNKIYSLYAGNTADDSFSTIDTLIADTNKLAKVRFVNASPDAGNLDVLVGDTVNFKSRAFKSSSVFLPVGSGLKNIRVYKTGTTVPQIDTTLTLLSGRIYTLFTKVAINGNRSVDIGLFVNR</sequence>